<evidence type="ECO:0000313" key="2">
    <source>
        <dbReference type="Proteomes" id="UP000294164"/>
    </source>
</evidence>
<evidence type="ECO:0000313" key="1">
    <source>
        <dbReference type="EMBL" id="TAA45665.1"/>
    </source>
</evidence>
<organism evidence="1 2">
    <name type="scientific">Pseudoxanthomonas winnipegensis</name>
    <dbReference type="NCBI Taxonomy" id="2480810"/>
    <lineage>
        <taxon>Bacteria</taxon>
        <taxon>Pseudomonadati</taxon>
        <taxon>Pseudomonadota</taxon>
        <taxon>Gammaproteobacteria</taxon>
        <taxon>Lysobacterales</taxon>
        <taxon>Lysobacteraceae</taxon>
        <taxon>Pseudoxanthomonas</taxon>
    </lineage>
</organism>
<proteinExistence type="predicted"/>
<reference evidence="1 2" key="1">
    <citation type="submission" date="2019-02" db="EMBL/GenBank/DDBJ databases">
        <title>WGS of Pseudoxanthomonas species novum from clinical isolates.</title>
        <authorList>
            <person name="Bernier A.-M."/>
            <person name="Bernard K."/>
            <person name="Vachon A."/>
        </authorList>
    </citation>
    <scope>NUCLEOTIDE SEQUENCE [LARGE SCALE GENOMIC DNA]</scope>
    <source>
        <strain evidence="1 2">NML130969</strain>
    </source>
</reference>
<accession>A0A4Q8M6H7</accession>
<dbReference type="EMBL" id="SHMG01000002">
    <property type="protein sequence ID" value="TAA45665.1"/>
    <property type="molecule type" value="Genomic_DNA"/>
</dbReference>
<name>A0A4Q8M6H7_9GAMM</name>
<sequence length="195" mass="20879">MDITDRLILVPLLAYQAGIGPTQLVAMLFRPVRSGDPERLPGRPARRPQVCPLICGQHHVGAGVGIEQGQVDEGARVVAQRAIDEHETLHLASPRLLRNWRKKSNDAAGLVPLPLKRRQQLLDGNRTIDPGPDGRILGLGDCSPNGTLDVDGHLSGDAVTAPVVHVTGGRLAVDSTHQLRLAAADEDGAVQRCHE</sequence>
<protein>
    <submittedName>
        <fullName evidence="1">Uncharacterized protein</fullName>
    </submittedName>
</protein>
<dbReference type="Proteomes" id="UP000294164">
    <property type="component" value="Unassembled WGS sequence"/>
</dbReference>
<gene>
    <name evidence="1" type="ORF">EA655_05630</name>
</gene>
<dbReference type="RefSeq" id="WP_130533757.1">
    <property type="nucleotide sequence ID" value="NZ_SHMG01000002.1"/>
</dbReference>
<dbReference type="AlphaFoldDB" id="A0A4Q8M6H7"/>
<comment type="caution">
    <text evidence="1">The sequence shown here is derived from an EMBL/GenBank/DDBJ whole genome shotgun (WGS) entry which is preliminary data.</text>
</comment>